<protein>
    <submittedName>
        <fullName evidence="1">DUF1569 domain-containing protein</fullName>
    </submittedName>
</protein>
<sequence>MAKTIYTSGTIDALIQRVSRLSKDQEPFWGSMNATEMLHHCNLANDAILNAPKAILKPTLKQRMKKLAFFHIKKDFPKGARGAKKFNTKGLVDSGDFEKEKEKFIEILNKFKTLEHELGGIHPVFGSLDHYYWGRFVWKHMDHHMKQFGV</sequence>
<dbReference type="RefSeq" id="WP_241295757.1">
    <property type="nucleotide sequence ID" value="NZ_JAKZGR010000010.1"/>
</dbReference>
<dbReference type="Pfam" id="PF07606">
    <property type="entry name" value="DUF1569"/>
    <property type="match status" value="1"/>
</dbReference>
<name>A0ABV8ERD1_9BACT</name>
<evidence type="ECO:0000313" key="2">
    <source>
        <dbReference type="Proteomes" id="UP001595766"/>
    </source>
</evidence>
<keyword evidence="2" id="KW-1185">Reference proteome</keyword>
<evidence type="ECO:0000313" key="1">
    <source>
        <dbReference type="EMBL" id="MFC3978255.1"/>
    </source>
</evidence>
<dbReference type="SUPFAM" id="SSF109854">
    <property type="entry name" value="DinB/YfiT-like putative metalloenzymes"/>
    <property type="match status" value="1"/>
</dbReference>
<dbReference type="InterPro" id="IPR011463">
    <property type="entry name" value="DUF1569"/>
</dbReference>
<gene>
    <name evidence="1" type="ORF">ACFOUP_17860</name>
</gene>
<organism evidence="1 2">
    <name type="scientific">Belliella kenyensis</name>
    <dbReference type="NCBI Taxonomy" id="1472724"/>
    <lineage>
        <taxon>Bacteria</taxon>
        <taxon>Pseudomonadati</taxon>
        <taxon>Bacteroidota</taxon>
        <taxon>Cytophagia</taxon>
        <taxon>Cytophagales</taxon>
        <taxon>Cyclobacteriaceae</taxon>
        <taxon>Belliella</taxon>
    </lineage>
</organism>
<dbReference type="Proteomes" id="UP001595766">
    <property type="component" value="Unassembled WGS sequence"/>
</dbReference>
<accession>A0ABV8ERD1</accession>
<dbReference type="EMBL" id="JBHSAV010000093">
    <property type="protein sequence ID" value="MFC3978255.1"/>
    <property type="molecule type" value="Genomic_DNA"/>
</dbReference>
<reference evidence="2" key="1">
    <citation type="journal article" date="2019" name="Int. J. Syst. Evol. Microbiol.">
        <title>The Global Catalogue of Microorganisms (GCM) 10K type strain sequencing project: providing services to taxonomists for standard genome sequencing and annotation.</title>
        <authorList>
            <consortium name="The Broad Institute Genomics Platform"/>
            <consortium name="The Broad Institute Genome Sequencing Center for Infectious Disease"/>
            <person name="Wu L."/>
            <person name="Ma J."/>
        </authorList>
    </citation>
    <scope>NUCLEOTIDE SEQUENCE [LARGE SCALE GENOMIC DNA]</scope>
    <source>
        <strain evidence="2">CECT 8551</strain>
    </source>
</reference>
<comment type="caution">
    <text evidence="1">The sequence shown here is derived from an EMBL/GenBank/DDBJ whole genome shotgun (WGS) entry which is preliminary data.</text>
</comment>
<dbReference type="InterPro" id="IPR034660">
    <property type="entry name" value="DinB/YfiT-like"/>
</dbReference>
<dbReference type="Gene3D" id="1.20.120.450">
    <property type="entry name" value="dinb family like domain"/>
    <property type="match status" value="1"/>
</dbReference>
<proteinExistence type="predicted"/>